<accession>E1R8K5</accession>
<evidence type="ECO:0000313" key="1">
    <source>
        <dbReference type="EMBL" id="ADK79349.1"/>
    </source>
</evidence>
<name>E1R8K5_SEDSS</name>
<dbReference type="InterPro" id="IPR008651">
    <property type="entry name" value="Uncharacterised_HicB"/>
</dbReference>
<reference evidence="1 2" key="1">
    <citation type="journal article" date="2010" name="Stand. Genomic Sci.">
        <title>Complete genome sequence of Spirochaeta smaragdinae type strain (SEBR 4228).</title>
        <authorList>
            <person name="Mavromatis K."/>
            <person name="Yasawong M."/>
            <person name="Chertkov O."/>
            <person name="Lapidus A."/>
            <person name="Lucas S."/>
            <person name="Nolan M."/>
            <person name="Del Rio T.G."/>
            <person name="Tice H."/>
            <person name="Cheng J.F."/>
            <person name="Pitluck S."/>
            <person name="Liolios K."/>
            <person name="Ivanova N."/>
            <person name="Tapia R."/>
            <person name="Han C."/>
            <person name="Bruce D."/>
            <person name="Goodwin L."/>
            <person name="Pati A."/>
            <person name="Chen A."/>
            <person name="Palaniappan K."/>
            <person name="Land M."/>
            <person name="Hauser L."/>
            <person name="Chang Y.J."/>
            <person name="Jeffries C.D."/>
            <person name="Detter J.C."/>
            <person name="Rohde M."/>
            <person name="Brambilla E."/>
            <person name="Spring S."/>
            <person name="Goker M."/>
            <person name="Sikorski J."/>
            <person name="Woyke T."/>
            <person name="Bristow J."/>
            <person name="Eisen J.A."/>
            <person name="Markowitz V."/>
            <person name="Hugenholtz P."/>
            <person name="Klenk H.P."/>
            <person name="Kyrpides N.C."/>
        </authorList>
    </citation>
    <scope>NUCLEOTIDE SEQUENCE [LARGE SCALE GENOMIC DNA]</scope>
    <source>
        <strain evidence="2">DSM 11293 / JCM 15392 / SEBR 4228</strain>
    </source>
</reference>
<evidence type="ECO:0000313" key="2">
    <source>
        <dbReference type="Proteomes" id="UP000002318"/>
    </source>
</evidence>
<dbReference type="Proteomes" id="UP000002318">
    <property type="component" value="Chromosome"/>
</dbReference>
<dbReference type="HOGENOM" id="CLU_173195_1_1_12"/>
<proteinExistence type="predicted"/>
<dbReference type="STRING" id="573413.Spirs_0192"/>
<dbReference type="AlphaFoldDB" id="E1R8K5"/>
<keyword evidence="1" id="KW-0238">DNA-binding</keyword>
<dbReference type="EMBL" id="CP002116">
    <property type="protein sequence ID" value="ADK79349.1"/>
    <property type="molecule type" value="Genomic_DNA"/>
</dbReference>
<dbReference type="SUPFAM" id="SSF47598">
    <property type="entry name" value="Ribbon-helix-helix"/>
    <property type="match status" value="1"/>
</dbReference>
<protein>
    <submittedName>
        <fullName evidence="1">CopG domain protein DNA-binding domain protein</fullName>
    </submittedName>
</protein>
<dbReference type="GO" id="GO:0003677">
    <property type="term" value="F:DNA binding"/>
    <property type="evidence" value="ECO:0007669"/>
    <property type="project" value="UniProtKB-KW"/>
</dbReference>
<keyword evidence="2" id="KW-1185">Reference proteome</keyword>
<dbReference type="Pfam" id="PF05534">
    <property type="entry name" value="HicB"/>
    <property type="match status" value="1"/>
</dbReference>
<dbReference type="GO" id="GO:0006355">
    <property type="term" value="P:regulation of DNA-templated transcription"/>
    <property type="evidence" value="ECO:0007669"/>
    <property type="project" value="InterPro"/>
</dbReference>
<dbReference type="OrthoDB" id="598413at2"/>
<sequence>MSSLSIRIPESLHETLKKISKKDRVSINQFIASAVAEKVTALETEEYIKVRGEKGTIDKFNNVLSKVKNIEAEENDT</sequence>
<dbReference type="RefSeq" id="WP_013252813.1">
    <property type="nucleotide sequence ID" value="NC_014364.1"/>
</dbReference>
<dbReference type="eggNOG" id="COG4226">
    <property type="taxonomic scope" value="Bacteria"/>
</dbReference>
<organism evidence="1 2">
    <name type="scientific">Sediminispirochaeta smaragdinae (strain DSM 11293 / JCM 15392 / SEBR 4228)</name>
    <name type="common">Spirochaeta smaragdinae</name>
    <dbReference type="NCBI Taxonomy" id="573413"/>
    <lineage>
        <taxon>Bacteria</taxon>
        <taxon>Pseudomonadati</taxon>
        <taxon>Spirochaetota</taxon>
        <taxon>Spirochaetia</taxon>
        <taxon>Spirochaetales</taxon>
        <taxon>Spirochaetaceae</taxon>
        <taxon>Sediminispirochaeta</taxon>
    </lineage>
</organism>
<dbReference type="KEGG" id="ssm:Spirs_0192"/>
<gene>
    <name evidence="1" type="ordered locus">Spirs_0192</name>
</gene>
<dbReference type="InterPro" id="IPR010985">
    <property type="entry name" value="Ribbon_hlx_hlx"/>
</dbReference>